<gene>
    <name evidence="1" type="ORF">RUM43_013803</name>
</gene>
<comment type="caution">
    <text evidence="1">The sequence shown here is derived from an EMBL/GenBank/DDBJ whole genome shotgun (WGS) entry which is preliminary data.</text>
</comment>
<organism evidence="1 2">
    <name type="scientific">Polyplax serrata</name>
    <name type="common">Common mouse louse</name>
    <dbReference type="NCBI Taxonomy" id="468196"/>
    <lineage>
        <taxon>Eukaryota</taxon>
        <taxon>Metazoa</taxon>
        <taxon>Ecdysozoa</taxon>
        <taxon>Arthropoda</taxon>
        <taxon>Hexapoda</taxon>
        <taxon>Insecta</taxon>
        <taxon>Pterygota</taxon>
        <taxon>Neoptera</taxon>
        <taxon>Paraneoptera</taxon>
        <taxon>Psocodea</taxon>
        <taxon>Troctomorpha</taxon>
        <taxon>Phthiraptera</taxon>
        <taxon>Anoplura</taxon>
        <taxon>Polyplacidae</taxon>
        <taxon>Polyplax</taxon>
    </lineage>
</organism>
<reference evidence="1 2" key="1">
    <citation type="submission" date="2023-10" db="EMBL/GenBank/DDBJ databases">
        <title>Genomes of two closely related lineages of the louse Polyplax serrata with different host specificities.</title>
        <authorList>
            <person name="Martinu J."/>
            <person name="Tarabai H."/>
            <person name="Stefka J."/>
            <person name="Hypsa V."/>
        </authorList>
    </citation>
    <scope>NUCLEOTIDE SEQUENCE [LARGE SCALE GENOMIC DNA]</scope>
    <source>
        <strain evidence="1">HR10_N</strain>
    </source>
</reference>
<proteinExistence type="predicted"/>
<dbReference type="AlphaFoldDB" id="A0AAN8S6X6"/>
<evidence type="ECO:0000313" key="1">
    <source>
        <dbReference type="EMBL" id="KAK6631739.1"/>
    </source>
</evidence>
<protein>
    <submittedName>
        <fullName evidence="1">Uncharacterized protein</fullName>
    </submittedName>
</protein>
<accession>A0AAN8S6X6</accession>
<dbReference type="EMBL" id="JAWJWE010000008">
    <property type="protein sequence ID" value="KAK6631739.1"/>
    <property type="molecule type" value="Genomic_DNA"/>
</dbReference>
<evidence type="ECO:0000313" key="2">
    <source>
        <dbReference type="Proteomes" id="UP001372834"/>
    </source>
</evidence>
<sequence length="67" mass="7832">MCWCCNEMSVSLMKLKDLHVNLTFDLELLSSETIDENGHFSLEINGFRTFEVEKKGKSNFHLFELEC</sequence>
<dbReference type="Proteomes" id="UP001372834">
    <property type="component" value="Unassembled WGS sequence"/>
</dbReference>
<name>A0AAN8S6X6_POLSC</name>